<keyword evidence="3" id="KW-1185">Reference proteome</keyword>
<dbReference type="GO" id="GO:0003677">
    <property type="term" value="F:DNA binding"/>
    <property type="evidence" value="ECO:0007669"/>
    <property type="project" value="UniProtKB-KW"/>
</dbReference>
<dbReference type="RefSeq" id="WP_212017396.1">
    <property type="nucleotide sequence ID" value="NZ_JAAFYZ010000171.1"/>
</dbReference>
<proteinExistence type="predicted"/>
<reference evidence="2 3" key="1">
    <citation type="submission" date="2020-02" db="EMBL/GenBank/DDBJ databases">
        <title>Acidophilic actinobacteria isolated from forest soil.</title>
        <authorList>
            <person name="Golinska P."/>
        </authorList>
    </citation>
    <scope>NUCLEOTIDE SEQUENCE [LARGE SCALE GENOMIC DNA]</scope>
    <source>
        <strain evidence="2 3">NL8</strain>
    </source>
</reference>
<dbReference type="SUPFAM" id="SSF46785">
    <property type="entry name" value="Winged helix' DNA-binding domain"/>
    <property type="match status" value="1"/>
</dbReference>
<dbReference type="InterPro" id="IPR036390">
    <property type="entry name" value="WH_DNA-bd_sf"/>
</dbReference>
<name>A0ABS5L1B8_9ACTN</name>
<feature type="domain" description="HTH marR-type" evidence="1">
    <location>
        <begin position="13"/>
        <end position="142"/>
    </location>
</feature>
<dbReference type="PANTHER" id="PTHR39515:SF2">
    <property type="entry name" value="HTH-TYPE TRANSCRIPTIONAL REGULATOR RV0880"/>
    <property type="match status" value="1"/>
</dbReference>
<accession>A0ABS5L1B8</accession>
<evidence type="ECO:0000313" key="3">
    <source>
        <dbReference type="Proteomes" id="UP000730482"/>
    </source>
</evidence>
<dbReference type="EMBL" id="JAAFYZ010000171">
    <property type="protein sequence ID" value="MBS2552114.1"/>
    <property type="molecule type" value="Genomic_DNA"/>
</dbReference>
<dbReference type="Pfam" id="PF01047">
    <property type="entry name" value="MarR"/>
    <property type="match status" value="1"/>
</dbReference>
<dbReference type="SMART" id="SM00347">
    <property type="entry name" value="HTH_MARR"/>
    <property type="match status" value="1"/>
</dbReference>
<comment type="caution">
    <text evidence="2">The sequence shown here is derived from an EMBL/GenBank/DDBJ whole genome shotgun (WGS) entry which is preliminary data.</text>
</comment>
<sequence length="146" mass="15725">MTENTRPAAATVAGDLRVVLAQLVRRLREQATGSDLTKSQSAVLGRLERDGAGTTTELARAEGIRQQSMAAIVAALDGAGLVSGSPDPKDGRKTILDLTEKAREEFRTGRLAKEDWLTQAMSSELSPAEIEQLRVAVELIRRLTKA</sequence>
<gene>
    <name evidence="2" type="ORF">KGQ19_35185</name>
</gene>
<evidence type="ECO:0000259" key="1">
    <source>
        <dbReference type="PROSITE" id="PS50995"/>
    </source>
</evidence>
<protein>
    <submittedName>
        <fullName evidence="2">Winged helix DNA-binding protein</fullName>
    </submittedName>
</protein>
<dbReference type="InterPro" id="IPR000835">
    <property type="entry name" value="HTH_MarR-typ"/>
</dbReference>
<dbReference type="InterPro" id="IPR036388">
    <property type="entry name" value="WH-like_DNA-bd_sf"/>
</dbReference>
<dbReference type="PROSITE" id="PS50995">
    <property type="entry name" value="HTH_MARR_2"/>
    <property type="match status" value="1"/>
</dbReference>
<dbReference type="PANTHER" id="PTHR39515">
    <property type="entry name" value="CONSERVED PROTEIN"/>
    <property type="match status" value="1"/>
</dbReference>
<keyword evidence="2" id="KW-0238">DNA-binding</keyword>
<dbReference type="Proteomes" id="UP000730482">
    <property type="component" value="Unassembled WGS sequence"/>
</dbReference>
<dbReference type="Gene3D" id="1.10.287.100">
    <property type="match status" value="1"/>
</dbReference>
<dbReference type="InterPro" id="IPR052526">
    <property type="entry name" value="HTH-type_Bedaq_tolerance"/>
</dbReference>
<dbReference type="Gene3D" id="1.10.10.10">
    <property type="entry name" value="Winged helix-like DNA-binding domain superfamily/Winged helix DNA-binding domain"/>
    <property type="match status" value="1"/>
</dbReference>
<evidence type="ECO:0000313" key="2">
    <source>
        <dbReference type="EMBL" id="MBS2552114.1"/>
    </source>
</evidence>
<organism evidence="2 3">
    <name type="scientific">Catenulispora pinistramenti</name>
    <dbReference type="NCBI Taxonomy" id="2705254"/>
    <lineage>
        <taxon>Bacteria</taxon>
        <taxon>Bacillati</taxon>
        <taxon>Actinomycetota</taxon>
        <taxon>Actinomycetes</taxon>
        <taxon>Catenulisporales</taxon>
        <taxon>Catenulisporaceae</taxon>
        <taxon>Catenulispora</taxon>
    </lineage>
</organism>